<dbReference type="InterPro" id="IPR002053">
    <property type="entry name" value="Glyco_hydro_25"/>
</dbReference>
<keyword evidence="3" id="KW-0326">Glycosidase</keyword>
<sequence length="255" mass="30244">MKRKKKKNSIRTTSIIAFWIAITALFFIISKKTWQKYSYPTKSSSWPFKDLTSGEYATCFDGIDISRHQGKIHWQEIKDNTSLTFVYVKATEGSSIKDPYYNENIRQARRQGLKVGSYHFLTSYTTMKRQATLFLNTIDTQWQDLLPMVDIEEDGTKQWKRNTIQKNLAKFISIIKKKTGKAPIIYTSEKYYLKNLYPEFNKYQLFIANYTKEPSLKDAQYDIWQSSKHARVHGIWNWTDINHLRKGITLKKIYW</sequence>
<evidence type="ECO:0000256" key="1">
    <source>
        <dbReference type="ARBA" id="ARBA00010646"/>
    </source>
</evidence>
<name>A0A096AYL0_9BACT</name>
<dbReference type="PANTHER" id="PTHR34135:SF2">
    <property type="entry name" value="LYSOZYME"/>
    <property type="match status" value="1"/>
</dbReference>
<dbReference type="GO" id="GO:0009253">
    <property type="term" value="P:peptidoglycan catabolic process"/>
    <property type="evidence" value="ECO:0007669"/>
    <property type="project" value="InterPro"/>
</dbReference>
<dbReference type="GO" id="GO:0016052">
    <property type="term" value="P:carbohydrate catabolic process"/>
    <property type="evidence" value="ECO:0007669"/>
    <property type="project" value="TreeGrafter"/>
</dbReference>
<dbReference type="SMART" id="SM00641">
    <property type="entry name" value="Glyco_25"/>
    <property type="match status" value="1"/>
</dbReference>
<comment type="similarity">
    <text evidence="1">Belongs to the glycosyl hydrolase 25 family.</text>
</comment>
<accession>A0A096AYL0</accession>
<proteinExistence type="inferred from homology"/>
<dbReference type="PROSITE" id="PS51904">
    <property type="entry name" value="GLYCOSYL_HYDROL_F25_2"/>
    <property type="match status" value="1"/>
</dbReference>
<keyword evidence="4" id="KW-0812">Transmembrane</keyword>
<dbReference type="Proteomes" id="UP000029614">
    <property type="component" value="Unassembled WGS sequence"/>
</dbReference>
<keyword evidence="4" id="KW-1133">Transmembrane helix</keyword>
<evidence type="ECO:0000313" key="5">
    <source>
        <dbReference type="EMBL" id="KGF51895.1"/>
    </source>
</evidence>
<keyword evidence="2 5" id="KW-0378">Hydrolase</keyword>
<dbReference type="PANTHER" id="PTHR34135">
    <property type="entry name" value="LYSOZYME"/>
    <property type="match status" value="1"/>
</dbReference>
<gene>
    <name evidence="5" type="ORF">HMPREF9302_05705</name>
</gene>
<evidence type="ECO:0000313" key="6">
    <source>
        <dbReference type="Proteomes" id="UP000029614"/>
    </source>
</evidence>
<dbReference type="GO" id="GO:0016998">
    <property type="term" value="P:cell wall macromolecule catabolic process"/>
    <property type="evidence" value="ECO:0007669"/>
    <property type="project" value="InterPro"/>
</dbReference>
<feature type="transmembrane region" description="Helical" evidence="4">
    <location>
        <begin position="12"/>
        <end position="29"/>
    </location>
</feature>
<dbReference type="InterPro" id="IPR018077">
    <property type="entry name" value="Glyco_hydro_fam25_subgr"/>
</dbReference>
<dbReference type="Gene3D" id="3.20.20.80">
    <property type="entry name" value="Glycosidases"/>
    <property type="match status" value="1"/>
</dbReference>
<dbReference type="CDD" id="cd00599">
    <property type="entry name" value="GH25_muramidase"/>
    <property type="match status" value="1"/>
</dbReference>
<evidence type="ECO:0000256" key="4">
    <source>
        <dbReference type="SAM" id="Phobius"/>
    </source>
</evidence>
<dbReference type="AlphaFoldDB" id="A0A096AYL0"/>
<evidence type="ECO:0000256" key="3">
    <source>
        <dbReference type="ARBA" id="ARBA00023295"/>
    </source>
</evidence>
<protein>
    <submittedName>
        <fullName evidence="5">Glycosyl hydrolase family 25</fullName>
    </submittedName>
</protein>
<dbReference type="InterPro" id="IPR017853">
    <property type="entry name" value="GH"/>
</dbReference>
<keyword evidence="4" id="KW-0472">Membrane</keyword>
<dbReference type="GO" id="GO:0003796">
    <property type="term" value="F:lysozyme activity"/>
    <property type="evidence" value="ECO:0007669"/>
    <property type="project" value="InterPro"/>
</dbReference>
<dbReference type="EMBL" id="JRNU01000021">
    <property type="protein sequence ID" value="KGF51895.1"/>
    <property type="molecule type" value="Genomic_DNA"/>
</dbReference>
<dbReference type="OrthoDB" id="9798192at2"/>
<organism evidence="5 6">
    <name type="scientific">Prevotella amnii DNF00058</name>
    <dbReference type="NCBI Taxonomy" id="1401066"/>
    <lineage>
        <taxon>Bacteria</taxon>
        <taxon>Pseudomonadati</taxon>
        <taxon>Bacteroidota</taxon>
        <taxon>Bacteroidia</taxon>
        <taxon>Bacteroidales</taxon>
        <taxon>Prevotellaceae</taxon>
        <taxon>Prevotella</taxon>
    </lineage>
</organism>
<dbReference type="Pfam" id="PF01183">
    <property type="entry name" value="Glyco_hydro_25"/>
    <property type="match status" value="1"/>
</dbReference>
<keyword evidence="6" id="KW-1185">Reference proteome</keyword>
<reference evidence="5 6" key="1">
    <citation type="submission" date="2014-07" db="EMBL/GenBank/DDBJ databases">
        <authorList>
            <person name="McCorrison J."/>
            <person name="Sanka R."/>
            <person name="Torralba M."/>
            <person name="Gillis M."/>
            <person name="Haft D.H."/>
            <person name="Methe B."/>
            <person name="Sutton G."/>
            <person name="Nelson K.E."/>
        </authorList>
    </citation>
    <scope>NUCLEOTIDE SEQUENCE [LARGE SCALE GENOMIC DNA]</scope>
    <source>
        <strain evidence="5 6">DNF00058</strain>
    </source>
</reference>
<comment type="caution">
    <text evidence="5">The sequence shown here is derived from an EMBL/GenBank/DDBJ whole genome shotgun (WGS) entry which is preliminary data.</text>
</comment>
<dbReference type="SUPFAM" id="SSF51445">
    <property type="entry name" value="(Trans)glycosidases"/>
    <property type="match status" value="1"/>
</dbReference>
<evidence type="ECO:0000256" key="2">
    <source>
        <dbReference type="ARBA" id="ARBA00022801"/>
    </source>
</evidence>
<dbReference type="RefSeq" id="WP_036855549.1">
    <property type="nucleotide sequence ID" value="NZ_JRNU01000021.1"/>
</dbReference>